<gene>
    <name evidence="3" type="primary">LOC111121474</name>
</gene>
<evidence type="ECO:0000256" key="1">
    <source>
        <dbReference type="SAM" id="MobiDB-lite"/>
    </source>
</evidence>
<keyword evidence="2" id="KW-1185">Reference proteome</keyword>
<reference evidence="3" key="1">
    <citation type="submission" date="2025-08" db="UniProtKB">
        <authorList>
            <consortium name="RefSeq"/>
        </authorList>
    </citation>
    <scope>IDENTIFICATION</scope>
    <source>
        <tissue evidence="3">Whole sample</tissue>
    </source>
</reference>
<sequence length="438" mass="49817">MSTQPKTTDADLTTKSSQHGDSHQHDHTTLRSEEKDNDDTDDDETRYRQFPIQELVQMLIQECSKLLKLLQAFLDRMSSNDSNTRKYSSAGLNSQEEGTGSQTQDNEMAMKDVTTKRNVMLTHDIRIKRPTTSESSESSTLSNSTQHTSEETSKSKNLSDLQTESLISSKTVQTENESLHPTTTTTATKSTTTATKSTTTATKSTTTATKSTTMMFNQSKENSKDLQCPLWPYSGNDSKTKLYGMLEKPRCSDGLQEQAIHYIQSYEEGLYETIDMTETLINNITEKMNRSDRNLMEALKNVDFNCFVSRGGQENQTSVEEQSLKLHHSLLKGYAILDVLISEENETETGSSSDKFILERVSELKKRIPWLVCYIEILLRNKGYSIDSFPLFSKRDGNFNFFDNRFSLSSNFFVYIHQVFKYLRESAVNEAKVLWSLV</sequence>
<feature type="compositionally biased region" description="Basic and acidic residues" evidence="1">
    <location>
        <begin position="18"/>
        <end position="34"/>
    </location>
</feature>
<feature type="compositionally biased region" description="Polar residues" evidence="1">
    <location>
        <begin position="79"/>
        <end position="106"/>
    </location>
</feature>
<feature type="compositionally biased region" description="Polar residues" evidence="1">
    <location>
        <begin position="1"/>
        <end position="15"/>
    </location>
</feature>
<feature type="compositionally biased region" description="Acidic residues" evidence="1">
    <location>
        <begin position="35"/>
        <end position="44"/>
    </location>
</feature>
<proteinExistence type="predicted"/>
<dbReference type="GeneID" id="111121474"/>
<dbReference type="KEGG" id="cvn:111121474"/>
<feature type="region of interest" description="Disordered" evidence="1">
    <location>
        <begin position="123"/>
        <end position="201"/>
    </location>
</feature>
<feature type="compositionally biased region" description="Polar residues" evidence="1">
    <location>
        <begin position="155"/>
        <end position="181"/>
    </location>
</feature>
<feature type="compositionally biased region" description="Low complexity" evidence="1">
    <location>
        <begin position="132"/>
        <end position="145"/>
    </location>
</feature>
<evidence type="ECO:0000313" key="2">
    <source>
        <dbReference type="Proteomes" id="UP000694844"/>
    </source>
</evidence>
<feature type="region of interest" description="Disordered" evidence="1">
    <location>
        <begin position="1"/>
        <end position="44"/>
    </location>
</feature>
<dbReference type="OrthoDB" id="6214319at2759"/>
<dbReference type="AlphaFoldDB" id="A0A8B8CRX4"/>
<name>A0A8B8CRX4_CRAVI</name>
<feature type="compositionally biased region" description="Low complexity" evidence="1">
    <location>
        <begin position="182"/>
        <end position="201"/>
    </location>
</feature>
<protein>
    <submittedName>
        <fullName evidence="3">Uncharacterized protein LOC111121474</fullName>
    </submittedName>
</protein>
<dbReference type="Proteomes" id="UP000694844">
    <property type="component" value="Chromosome 2"/>
</dbReference>
<dbReference type="RefSeq" id="XP_022318480.1">
    <property type="nucleotide sequence ID" value="XM_022462772.1"/>
</dbReference>
<evidence type="ECO:0000313" key="3">
    <source>
        <dbReference type="RefSeq" id="XP_022318480.1"/>
    </source>
</evidence>
<feature type="region of interest" description="Disordered" evidence="1">
    <location>
        <begin position="79"/>
        <end position="108"/>
    </location>
</feature>
<accession>A0A8B8CRX4</accession>
<organism evidence="2 3">
    <name type="scientific">Crassostrea virginica</name>
    <name type="common">Eastern oyster</name>
    <dbReference type="NCBI Taxonomy" id="6565"/>
    <lineage>
        <taxon>Eukaryota</taxon>
        <taxon>Metazoa</taxon>
        <taxon>Spiralia</taxon>
        <taxon>Lophotrochozoa</taxon>
        <taxon>Mollusca</taxon>
        <taxon>Bivalvia</taxon>
        <taxon>Autobranchia</taxon>
        <taxon>Pteriomorphia</taxon>
        <taxon>Ostreida</taxon>
        <taxon>Ostreoidea</taxon>
        <taxon>Ostreidae</taxon>
        <taxon>Crassostrea</taxon>
    </lineage>
</organism>